<dbReference type="Pfam" id="PF00550">
    <property type="entry name" value="PP-binding"/>
    <property type="match status" value="1"/>
</dbReference>
<dbReference type="SUPFAM" id="SSF47336">
    <property type="entry name" value="ACP-like"/>
    <property type="match status" value="1"/>
</dbReference>
<sequence>MPLTPTSSSYESPVSSPPTECDIPLTISPNLKLQEIYTIIASEIGVDVQEVLAVEDLSTLGLDSMMAISILGALEVKTGVLLPSDIFEPAAGPNIHDVLSQMFDDSHDSSRPDNSSASSSHSMSRISSLPSSNILQRDGSYDKTLFLFPDGSGLASVYAKLPRISSRVRVCGLNSPILYSTSEIQLDMEVIVRMMVQVIREQQPHGPYLLGGWSAGGLYAVEATRKLLQLGEQVDILIIIDSPCPLRYPTMPPTFLDLIAGRHSLSADVRKHFLQTINVVKGYSPSPLPSTGSMQTMLIWAKEGLEKELDGCWQNTHLDYQNALVEWLVTRSGPLDALGWDELLPGTKLQIRHTQGNHFNMIQDQNAAFLGAAITEALSRAGNSSQREG</sequence>
<dbReference type="Gene3D" id="1.10.1200.10">
    <property type="entry name" value="ACP-like"/>
    <property type="match status" value="1"/>
</dbReference>
<dbReference type="EMBL" id="LXJU01000019">
    <property type="protein sequence ID" value="OGE49933.1"/>
    <property type="molecule type" value="Genomic_DNA"/>
</dbReference>
<protein>
    <recommendedName>
        <fullName evidence="2">Carrier domain-containing protein</fullName>
    </recommendedName>
</protein>
<feature type="region of interest" description="Disordered" evidence="1">
    <location>
        <begin position="103"/>
        <end position="129"/>
    </location>
</feature>
<dbReference type="InterPro" id="IPR001031">
    <property type="entry name" value="Thioesterase"/>
</dbReference>
<dbReference type="Proteomes" id="UP000177622">
    <property type="component" value="Unassembled WGS sequence"/>
</dbReference>
<feature type="domain" description="Carrier" evidence="2">
    <location>
        <begin position="27"/>
        <end position="106"/>
    </location>
</feature>
<dbReference type="GO" id="GO:0017000">
    <property type="term" value="P:antibiotic biosynthetic process"/>
    <property type="evidence" value="ECO:0007669"/>
    <property type="project" value="UniProtKB-ARBA"/>
</dbReference>
<dbReference type="GO" id="GO:0072330">
    <property type="term" value="P:monocarboxylic acid biosynthetic process"/>
    <property type="evidence" value="ECO:0007669"/>
    <property type="project" value="UniProtKB-ARBA"/>
</dbReference>
<dbReference type="GeneID" id="34579551"/>
<accession>A0A1F5L9M2</accession>
<dbReference type="GO" id="GO:0044550">
    <property type="term" value="P:secondary metabolite biosynthetic process"/>
    <property type="evidence" value="ECO:0007669"/>
    <property type="project" value="UniProtKB-ARBA"/>
</dbReference>
<comment type="caution">
    <text evidence="3">The sequence shown here is derived from an EMBL/GenBank/DDBJ whole genome shotgun (WGS) entry which is preliminary data.</text>
</comment>
<organism evidence="3 4">
    <name type="scientific">Penicillium arizonense</name>
    <dbReference type="NCBI Taxonomy" id="1835702"/>
    <lineage>
        <taxon>Eukaryota</taxon>
        <taxon>Fungi</taxon>
        <taxon>Dikarya</taxon>
        <taxon>Ascomycota</taxon>
        <taxon>Pezizomycotina</taxon>
        <taxon>Eurotiomycetes</taxon>
        <taxon>Eurotiomycetidae</taxon>
        <taxon>Eurotiales</taxon>
        <taxon>Aspergillaceae</taxon>
        <taxon>Penicillium</taxon>
    </lineage>
</organism>
<evidence type="ECO:0000313" key="4">
    <source>
        <dbReference type="Proteomes" id="UP000177622"/>
    </source>
</evidence>
<dbReference type="InterPro" id="IPR036736">
    <property type="entry name" value="ACP-like_sf"/>
</dbReference>
<proteinExistence type="predicted"/>
<feature type="compositionally biased region" description="Low complexity" evidence="1">
    <location>
        <begin position="112"/>
        <end position="129"/>
    </location>
</feature>
<dbReference type="AlphaFoldDB" id="A0A1F5L9M2"/>
<dbReference type="STRING" id="1835702.A0A1F5L9M2"/>
<feature type="compositionally biased region" description="Low complexity" evidence="1">
    <location>
        <begin position="1"/>
        <end position="19"/>
    </location>
</feature>
<keyword evidence="4" id="KW-1185">Reference proteome</keyword>
<evidence type="ECO:0000313" key="3">
    <source>
        <dbReference type="EMBL" id="OGE49933.1"/>
    </source>
</evidence>
<dbReference type="OrthoDB" id="4509103at2759"/>
<dbReference type="Pfam" id="PF00975">
    <property type="entry name" value="Thioesterase"/>
    <property type="match status" value="1"/>
</dbReference>
<dbReference type="RefSeq" id="XP_022485384.1">
    <property type="nucleotide sequence ID" value="XM_022634817.1"/>
</dbReference>
<dbReference type="InterPro" id="IPR029058">
    <property type="entry name" value="AB_hydrolase_fold"/>
</dbReference>
<reference evidence="3 4" key="1">
    <citation type="journal article" date="2016" name="Sci. Rep.">
        <title>Penicillium arizonense, a new, genome sequenced fungal species, reveals a high chemical diversity in secreted metabolites.</title>
        <authorList>
            <person name="Grijseels S."/>
            <person name="Nielsen J.C."/>
            <person name="Randelovic M."/>
            <person name="Nielsen J."/>
            <person name="Nielsen K.F."/>
            <person name="Workman M."/>
            <person name="Frisvad J.C."/>
        </authorList>
    </citation>
    <scope>NUCLEOTIDE SEQUENCE [LARGE SCALE GENOMIC DNA]</scope>
    <source>
        <strain evidence="3 4">CBS 141311</strain>
    </source>
</reference>
<feature type="region of interest" description="Disordered" evidence="1">
    <location>
        <begin position="1"/>
        <end position="21"/>
    </location>
</feature>
<name>A0A1F5L9M2_PENAI</name>
<dbReference type="PROSITE" id="PS50075">
    <property type="entry name" value="CARRIER"/>
    <property type="match status" value="1"/>
</dbReference>
<dbReference type="SUPFAM" id="SSF53474">
    <property type="entry name" value="alpha/beta-Hydrolases"/>
    <property type="match status" value="1"/>
</dbReference>
<gene>
    <name evidence="3" type="ORF">PENARI_c019G07301</name>
</gene>
<dbReference type="Gene3D" id="3.40.50.1820">
    <property type="entry name" value="alpha/beta hydrolase"/>
    <property type="match status" value="1"/>
</dbReference>
<evidence type="ECO:0000256" key="1">
    <source>
        <dbReference type="SAM" id="MobiDB-lite"/>
    </source>
</evidence>
<evidence type="ECO:0000259" key="2">
    <source>
        <dbReference type="PROSITE" id="PS50075"/>
    </source>
</evidence>
<dbReference type="InterPro" id="IPR009081">
    <property type="entry name" value="PP-bd_ACP"/>
</dbReference>